<comment type="caution">
    <text evidence="3">The sequence shown here is derived from an EMBL/GenBank/DDBJ whole genome shotgun (WGS) entry which is preliminary data.</text>
</comment>
<keyword evidence="2" id="KW-0732">Signal</keyword>
<organism evidence="3 4">
    <name type="scientific">Daphnia galeata</name>
    <dbReference type="NCBI Taxonomy" id="27404"/>
    <lineage>
        <taxon>Eukaryota</taxon>
        <taxon>Metazoa</taxon>
        <taxon>Ecdysozoa</taxon>
        <taxon>Arthropoda</taxon>
        <taxon>Crustacea</taxon>
        <taxon>Branchiopoda</taxon>
        <taxon>Diplostraca</taxon>
        <taxon>Cladocera</taxon>
        <taxon>Anomopoda</taxon>
        <taxon>Daphniidae</taxon>
        <taxon>Daphnia</taxon>
    </lineage>
</organism>
<feature type="compositionally biased region" description="Low complexity" evidence="1">
    <location>
        <begin position="310"/>
        <end position="332"/>
    </location>
</feature>
<sequence>MHSRQFAFLVLAIFISTVSFGLSEENGTASASAAGSTFISSSTNTTTPVPKMTDAHGSDNGSASTAPSASSTELSITTHAISEATTKVIMPDVPVTSAATESTTSSTSMPTTTSSTTSAKPTVVTNDHSIRDVSDKCAEAYNATDKGSWSPEKVILAVSVTVDQFCKNLDNIKRLNALCNNKTGLDSDDKKVAPVVAGLTEMFSTICSNPKAAFNVTVGDSTACVESIKSITKECSAKSLSRAIHVFPTEELFEEMVKENCTVVFKTKECIIKDIEKSDVCSVAQASAITQAIIMVTKTLPCNLPFSSETTPSPAAAPTTTAPKPTPTKTPSQNSATSFQVNFFTVLPVLLLAFKFY</sequence>
<feature type="compositionally biased region" description="Low complexity" evidence="1">
    <location>
        <begin position="97"/>
        <end position="125"/>
    </location>
</feature>
<reference evidence="3" key="1">
    <citation type="submission" date="2021-11" db="EMBL/GenBank/DDBJ databases">
        <authorList>
            <person name="Schell T."/>
        </authorList>
    </citation>
    <scope>NUCLEOTIDE SEQUENCE</scope>
    <source>
        <strain evidence="3">M5</strain>
    </source>
</reference>
<feature type="compositionally biased region" description="Low complexity" evidence="1">
    <location>
        <begin position="35"/>
        <end position="47"/>
    </location>
</feature>
<evidence type="ECO:0000313" key="3">
    <source>
        <dbReference type="EMBL" id="CAH0109479.1"/>
    </source>
</evidence>
<accession>A0A8J2WLU2</accession>
<dbReference type="Proteomes" id="UP000789390">
    <property type="component" value="Unassembled WGS sequence"/>
</dbReference>
<evidence type="ECO:0000256" key="1">
    <source>
        <dbReference type="SAM" id="MobiDB-lite"/>
    </source>
</evidence>
<name>A0A8J2WLU2_9CRUS</name>
<protein>
    <submittedName>
        <fullName evidence="3">Uncharacterized protein</fullName>
    </submittedName>
</protein>
<dbReference type="AlphaFoldDB" id="A0A8J2WLU2"/>
<proteinExistence type="predicted"/>
<dbReference type="EMBL" id="CAKKLH010000292">
    <property type="protein sequence ID" value="CAH0109479.1"/>
    <property type="molecule type" value="Genomic_DNA"/>
</dbReference>
<feature type="signal peptide" evidence="2">
    <location>
        <begin position="1"/>
        <end position="23"/>
    </location>
</feature>
<feature type="chain" id="PRO_5035159181" evidence="2">
    <location>
        <begin position="24"/>
        <end position="357"/>
    </location>
</feature>
<evidence type="ECO:0000256" key="2">
    <source>
        <dbReference type="SAM" id="SignalP"/>
    </source>
</evidence>
<feature type="region of interest" description="Disordered" evidence="1">
    <location>
        <begin position="308"/>
        <end position="333"/>
    </location>
</feature>
<gene>
    <name evidence="3" type="ORF">DGAL_LOCUS12957</name>
</gene>
<dbReference type="OrthoDB" id="6369030at2759"/>
<evidence type="ECO:0000313" key="4">
    <source>
        <dbReference type="Proteomes" id="UP000789390"/>
    </source>
</evidence>
<feature type="compositionally biased region" description="Low complexity" evidence="1">
    <location>
        <begin position="62"/>
        <end position="72"/>
    </location>
</feature>
<feature type="region of interest" description="Disordered" evidence="1">
    <location>
        <begin position="35"/>
        <end position="74"/>
    </location>
</feature>
<keyword evidence="4" id="KW-1185">Reference proteome</keyword>
<feature type="region of interest" description="Disordered" evidence="1">
    <location>
        <begin position="97"/>
        <end position="127"/>
    </location>
</feature>